<evidence type="ECO:0000313" key="3">
    <source>
        <dbReference type="EMBL" id="CAL4957036.1"/>
    </source>
</evidence>
<feature type="transmembrane region" description="Helical" evidence="1">
    <location>
        <begin position="70"/>
        <end position="87"/>
    </location>
</feature>
<name>A0ABC8Z8W7_9POAL</name>
<feature type="domain" description="DUF4220" evidence="2">
    <location>
        <begin position="75"/>
        <end position="513"/>
    </location>
</feature>
<keyword evidence="1" id="KW-0472">Membrane</keyword>
<gene>
    <name evidence="3" type="ORF">URODEC1_LOCUS42310</name>
</gene>
<dbReference type="EMBL" id="OZ075128">
    <property type="protein sequence ID" value="CAL4957036.1"/>
    <property type="molecule type" value="Genomic_DNA"/>
</dbReference>
<keyword evidence="1" id="KW-0812">Transmembrane</keyword>
<feature type="transmembrane region" description="Helical" evidence="1">
    <location>
        <begin position="436"/>
        <end position="455"/>
    </location>
</feature>
<proteinExistence type="predicted"/>
<feature type="transmembrane region" description="Helical" evidence="1">
    <location>
        <begin position="44"/>
        <end position="64"/>
    </location>
</feature>
<dbReference type="Pfam" id="PF04578">
    <property type="entry name" value="DUF594"/>
    <property type="match status" value="1"/>
</dbReference>
<evidence type="ECO:0000259" key="2">
    <source>
        <dbReference type="Pfam" id="PF13968"/>
    </source>
</evidence>
<protein>
    <recommendedName>
        <fullName evidence="2">DUF4220 domain-containing protein</fullName>
    </recommendedName>
</protein>
<dbReference type="PANTHER" id="PTHR31325">
    <property type="entry name" value="OS01G0798800 PROTEIN-RELATED"/>
    <property type="match status" value="1"/>
</dbReference>
<keyword evidence="4" id="KW-1185">Reference proteome</keyword>
<dbReference type="InterPro" id="IPR007658">
    <property type="entry name" value="DUF594"/>
</dbReference>
<keyword evidence="1" id="KW-1133">Transmembrane helix</keyword>
<dbReference type="Pfam" id="PF13968">
    <property type="entry name" value="DUF4220"/>
    <property type="match status" value="1"/>
</dbReference>
<reference evidence="3" key="1">
    <citation type="submission" date="2024-10" db="EMBL/GenBank/DDBJ databases">
        <authorList>
            <person name="Ryan C."/>
        </authorList>
    </citation>
    <scope>NUCLEOTIDE SEQUENCE [LARGE SCALE GENOMIC DNA]</scope>
</reference>
<sequence length="801" mass="89932">MPYFNSNHTGLCETNEVIWRIGNLTASYAAGNGKEELMMVSAPVIVLILVALFLAGVFGFSAVLNPSYRLLLSSALALSLPVMSYLFSEAMDAAGGSGDDLSVRARMILTWMLSLELLRKKVDEIRARGSYYSSTLERAGRVVWLGSLIYFNITSPGGKAVFSILWILCATKLVQRIAFTEVEKRSYPDKSLIISSYMAQIMGLRKSEPEHDDVEHAQGGGEELLKRCEYIVMGEEKLVKKVTEDGYELNQVTPDDISIITVGKVWKDAVVTSDDQNLALSSHTINGVIRRVCLSFALFKLLRRRFEHLPELTEQEARDCRRLLMEGLYSSNDCRQSKEAEALLFQVMADEMKFLSEYYHSVVPVVLASPIFVLANYFIVPVVVLGLCLIALAACGNGDVSYALGRISADNNSLVQPGFAKIAICTIGRAAHSRPAFFFTLDLCITALLPIIFFLEEIWEFLVVLTSNWFMISLLCNHMSSNRYPLVIRRRISWLQRKMSKYTNIRLKQFSLLGHRGPVMSFMPATVLSSFKLRSVRATQELKRSIMDCLVRGAASPLSSRKSALERRVFSLVDDSGQRQFLAACMRGTSVTEMIITWHIATRLLHDTAPPAPGIQKEAEAAKVAITLSQYCAYLVVFHPELLPDRRAKAELVLENAKKELREILGFLAYYLASHRARIRRLRAHISRMKIIWETADTRSSDDDRIKVVLNGVKLGVFLGRHGDKTTAWKVLADVWTELIVYAAPARDEEHVNAHADILPEGVELITVLWAFAMHTGMKRPPRGAHHDSTTTATNEYIFRW</sequence>
<accession>A0ABC8Z8W7</accession>
<evidence type="ECO:0000256" key="1">
    <source>
        <dbReference type="SAM" id="Phobius"/>
    </source>
</evidence>
<dbReference type="AlphaFoldDB" id="A0ABC8Z8W7"/>
<dbReference type="InterPro" id="IPR025315">
    <property type="entry name" value="DUF4220"/>
</dbReference>
<organism evidence="3 4">
    <name type="scientific">Urochloa decumbens</name>
    <dbReference type="NCBI Taxonomy" id="240449"/>
    <lineage>
        <taxon>Eukaryota</taxon>
        <taxon>Viridiplantae</taxon>
        <taxon>Streptophyta</taxon>
        <taxon>Embryophyta</taxon>
        <taxon>Tracheophyta</taxon>
        <taxon>Spermatophyta</taxon>
        <taxon>Magnoliopsida</taxon>
        <taxon>Liliopsida</taxon>
        <taxon>Poales</taxon>
        <taxon>Poaceae</taxon>
        <taxon>PACMAD clade</taxon>
        <taxon>Panicoideae</taxon>
        <taxon>Panicodae</taxon>
        <taxon>Paniceae</taxon>
        <taxon>Melinidinae</taxon>
        <taxon>Urochloa</taxon>
    </lineage>
</organism>
<feature type="transmembrane region" description="Helical" evidence="1">
    <location>
        <begin position="461"/>
        <end position="480"/>
    </location>
</feature>
<evidence type="ECO:0000313" key="4">
    <source>
        <dbReference type="Proteomes" id="UP001497457"/>
    </source>
</evidence>
<dbReference type="Proteomes" id="UP001497457">
    <property type="component" value="Chromosome 18b"/>
</dbReference>